<dbReference type="InterPro" id="IPR013783">
    <property type="entry name" value="Ig-like_fold"/>
</dbReference>
<feature type="region of interest" description="Disordered" evidence="2">
    <location>
        <begin position="384"/>
        <end position="419"/>
    </location>
</feature>
<gene>
    <name evidence="5" type="ORF">HMF8227_01294</name>
</gene>
<feature type="compositionally biased region" description="Polar residues" evidence="2">
    <location>
        <begin position="384"/>
        <end position="409"/>
    </location>
</feature>
<dbReference type="SMART" id="SM00634">
    <property type="entry name" value="BID_1"/>
    <property type="match status" value="5"/>
</dbReference>
<evidence type="ECO:0000256" key="2">
    <source>
        <dbReference type="SAM" id="MobiDB-lite"/>
    </source>
</evidence>
<organism evidence="5 6">
    <name type="scientific">Saliniradius amylolyticus</name>
    <dbReference type="NCBI Taxonomy" id="2183582"/>
    <lineage>
        <taxon>Bacteria</taxon>
        <taxon>Pseudomonadati</taxon>
        <taxon>Pseudomonadota</taxon>
        <taxon>Gammaproteobacteria</taxon>
        <taxon>Alteromonadales</taxon>
        <taxon>Alteromonadaceae</taxon>
        <taxon>Saliniradius</taxon>
    </lineage>
</organism>
<proteinExistence type="inferred from homology"/>
<dbReference type="Proteomes" id="UP000245728">
    <property type="component" value="Chromosome"/>
</dbReference>
<dbReference type="OrthoDB" id="5620247at2"/>
<dbReference type="PANTHER" id="PTHR39576">
    <property type="entry name" value="ATTACHING AND EFFACING PROTEIN HOMOLOG-RELATED-RELATED"/>
    <property type="match status" value="1"/>
</dbReference>
<protein>
    <recommendedName>
        <fullName evidence="4">Big-1 domain-containing protein</fullName>
    </recommendedName>
</protein>
<dbReference type="GO" id="GO:0009279">
    <property type="term" value="C:cell outer membrane"/>
    <property type="evidence" value="ECO:0007669"/>
    <property type="project" value="TreeGrafter"/>
</dbReference>
<dbReference type="Pfam" id="PF02369">
    <property type="entry name" value="Big_1"/>
    <property type="match status" value="4"/>
</dbReference>
<evidence type="ECO:0000313" key="6">
    <source>
        <dbReference type="Proteomes" id="UP000245728"/>
    </source>
</evidence>
<dbReference type="InterPro" id="IPR003344">
    <property type="entry name" value="Big_1_dom"/>
</dbReference>
<dbReference type="SUPFAM" id="SSF49373">
    <property type="entry name" value="Invasin/intimin cell-adhesion fragments"/>
    <property type="match status" value="5"/>
</dbReference>
<dbReference type="EMBL" id="CP029347">
    <property type="protein sequence ID" value="AWL11772.1"/>
    <property type="molecule type" value="Genomic_DNA"/>
</dbReference>
<name>A0A2S2E2M6_9ALTE</name>
<dbReference type="RefSeq" id="WP_109339389.1">
    <property type="nucleotide sequence ID" value="NZ_CP029347.1"/>
</dbReference>
<dbReference type="AlphaFoldDB" id="A0A2S2E2M6"/>
<dbReference type="PANTHER" id="PTHR39576:SF1">
    <property type="entry name" value="INVASIN"/>
    <property type="match status" value="1"/>
</dbReference>
<feature type="compositionally biased region" description="Polar residues" evidence="2">
    <location>
        <begin position="719"/>
        <end position="730"/>
    </location>
</feature>
<dbReference type="InterPro" id="IPR008964">
    <property type="entry name" value="Invasin/intimin_cell_adhesion"/>
</dbReference>
<dbReference type="PROSITE" id="PS51127">
    <property type="entry name" value="BIG1"/>
    <property type="match status" value="2"/>
</dbReference>
<evidence type="ECO:0000259" key="4">
    <source>
        <dbReference type="PROSITE" id="PS51127"/>
    </source>
</evidence>
<feature type="chain" id="PRO_5015653612" description="Big-1 domain-containing protein" evidence="3">
    <location>
        <begin position="22"/>
        <end position="730"/>
    </location>
</feature>
<comment type="similarity">
    <text evidence="1">Belongs to the intimin/invasin family.</text>
</comment>
<reference evidence="5 6" key="1">
    <citation type="submission" date="2018-05" db="EMBL/GenBank/DDBJ databases">
        <title>Salinimonas sp. HMF8227 Genome sequencing and assembly.</title>
        <authorList>
            <person name="Kang H."/>
            <person name="Kang J."/>
            <person name="Cha I."/>
            <person name="Kim H."/>
            <person name="Joh K."/>
        </authorList>
    </citation>
    <scope>NUCLEOTIDE SEQUENCE [LARGE SCALE GENOMIC DNA]</scope>
    <source>
        <strain evidence="5 6">HMF8227</strain>
    </source>
</reference>
<evidence type="ECO:0000256" key="1">
    <source>
        <dbReference type="ARBA" id="ARBA00010116"/>
    </source>
</evidence>
<evidence type="ECO:0000313" key="5">
    <source>
        <dbReference type="EMBL" id="AWL11772.1"/>
    </source>
</evidence>
<dbReference type="InterPro" id="IPR051715">
    <property type="entry name" value="Intimin-Invasin_domain"/>
</dbReference>
<dbReference type="KEGG" id="salh:HMF8227_01294"/>
<feature type="domain" description="Big-1" evidence="4">
    <location>
        <begin position="247"/>
        <end position="342"/>
    </location>
</feature>
<accession>A0A2S2E2M6</accession>
<keyword evidence="3" id="KW-0732">Signal</keyword>
<feature type="region of interest" description="Disordered" evidence="2">
    <location>
        <begin position="685"/>
        <end position="730"/>
    </location>
</feature>
<keyword evidence="6" id="KW-1185">Reference proteome</keyword>
<feature type="domain" description="Big-1" evidence="4">
    <location>
        <begin position="427"/>
        <end position="532"/>
    </location>
</feature>
<dbReference type="PROSITE" id="PS51257">
    <property type="entry name" value="PROKAR_LIPOPROTEIN"/>
    <property type="match status" value="1"/>
</dbReference>
<evidence type="ECO:0000256" key="3">
    <source>
        <dbReference type="SAM" id="SignalP"/>
    </source>
</evidence>
<dbReference type="Gene3D" id="2.60.40.10">
    <property type="entry name" value="Immunoglobulins"/>
    <property type="match status" value="5"/>
</dbReference>
<feature type="signal peptide" evidence="3">
    <location>
        <begin position="1"/>
        <end position="21"/>
    </location>
</feature>
<sequence>MPSTIKTLVLISLLSLITACGGGGSLSRDDDSGGSGSSELSVSLELVDEQSGDASTELSAATPLVAQATVTDETGAAVEGETVTFSLPVSGRANLDPADGLAATNANGVASIRLVVGSTAGEANIVATVDGEEASTSFNSAGDGGQSTIQAASMEVYATSNQMASSGADSVEIIALLKDQGNRLLPGAEVVFSATSGELPAPGVAVSGEDGTARTTLTSKANPENRDITVTATSGTLTQDVVVSVLGTEIQIDGGTSVVLNNSTELFISLLDSDDKGIANQTVSLSAENGTLAESEVTTNTDGKATVVYTGTQAGLDTISAEALNASAEFEISVQRDNFRFVSLPSDNVPLGDNATVTIRWEKDGSAFAGGSVTFLTSRGQFSSSTVTTDANGEASVSISSNNAGTASISAEGEDSEGNKVSVTGEVNFIATDADSIIVDATPDSIGPDGQTSTITAVVRDPNDNLVEGMQVSFNVDDPSAGSLEPNSAVTNDKGVASTVFTSNAVTNEEFVTITATVVEDNSVTGQTNVTVGDRPFDISFGTGNLIESPSAATYRKEYAVFVTDPQGSLQDGVDLTASVVPEPYAEGGVYRKGYWVWSEPDERWLTVVTAVCDNEDINGNGILDAGEDTNGDGQLTPGILGSISFKDGENFTDSVVTNSSDPVLMYHTYAESFAPWTEVKISVESESAGSESEESHVLTLTVSGEDVSNEDAAPAPNSFGSSNSCADPN</sequence>